<proteinExistence type="predicted"/>
<dbReference type="EMBL" id="JXKD01000019">
    <property type="protein sequence ID" value="OJG09206.1"/>
    <property type="molecule type" value="Genomic_DNA"/>
</dbReference>
<dbReference type="Proteomes" id="UP000182149">
    <property type="component" value="Unassembled WGS sequence"/>
</dbReference>
<accession>A0A1L8QP54</accession>
<dbReference type="STRING" id="328396.RU93_GL000917"/>
<keyword evidence="2" id="KW-1185">Reference proteome</keyword>
<sequence length="221" mass="25892">MAETVKLERFDRILSGYEKLTEIAVSISDCSRLSQKYRHLGVQGYRLGDYRGVSYLNRYLNCSVQQAPMFIYKRHYLIPLVFRKSEDSFRLFEETTRMTGFFYLLDWYLENDPKKVVVIEPGIQKIQSKEIVIDSAFLSFRLSEILDGAGFPISEFTDLEEFMDWNRVNRLIDNGGIGRHSRIFDIENPRNLSELKVILEIIQLKYSALPLLNYLEVVHAN</sequence>
<protein>
    <submittedName>
        <fullName evidence="1">Uncharacterized protein</fullName>
    </submittedName>
</protein>
<comment type="caution">
    <text evidence="1">The sequence shown here is derived from an EMBL/GenBank/DDBJ whole genome shotgun (WGS) entry which is preliminary data.</text>
</comment>
<reference evidence="1 2" key="1">
    <citation type="submission" date="2014-12" db="EMBL/GenBank/DDBJ databases">
        <title>Draft genome sequences of 29 type strains of Enterococci.</title>
        <authorList>
            <person name="Zhong Z."/>
            <person name="Sun Z."/>
            <person name="Liu W."/>
            <person name="Zhang W."/>
            <person name="Zhang H."/>
        </authorList>
    </citation>
    <scope>NUCLEOTIDE SEQUENCE [LARGE SCALE GENOMIC DNA]</scope>
    <source>
        <strain evidence="1 2">DSM 17690</strain>
    </source>
</reference>
<dbReference type="RefSeq" id="WP_071875613.1">
    <property type="nucleotide sequence ID" value="NZ_JBHSHF010000013.1"/>
</dbReference>
<name>A0A1L8QP54_9ENTE</name>
<organism evidence="1 2">
    <name type="scientific">Enterococcus aquimarinus</name>
    <dbReference type="NCBI Taxonomy" id="328396"/>
    <lineage>
        <taxon>Bacteria</taxon>
        <taxon>Bacillati</taxon>
        <taxon>Bacillota</taxon>
        <taxon>Bacilli</taxon>
        <taxon>Lactobacillales</taxon>
        <taxon>Enterococcaceae</taxon>
        <taxon>Enterococcus</taxon>
    </lineage>
</organism>
<dbReference type="AlphaFoldDB" id="A0A1L8QP54"/>
<dbReference type="OrthoDB" id="2183061at2"/>
<gene>
    <name evidence="1" type="ORF">RU93_GL000917</name>
</gene>
<evidence type="ECO:0000313" key="1">
    <source>
        <dbReference type="EMBL" id="OJG09206.1"/>
    </source>
</evidence>
<evidence type="ECO:0000313" key="2">
    <source>
        <dbReference type="Proteomes" id="UP000182149"/>
    </source>
</evidence>